<keyword evidence="2" id="KW-1185">Reference proteome</keyword>
<dbReference type="Proteomes" id="UP000241764">
    <property type="component" value="Unassembled WGS sequence"/>
</dbReference>
<reference evidence="2" key="1">
    <citation type="submission" date="2017-11" db="EMBL/GenBank/DDBJ databases">
        <authorList>
            <person name="Kuznetsova I."/>
            <person name="Sazanova A."/>
            <person name="Chirak E."/>
            <person name="Safronova V."/>
            <person name="Willems A."/>
        </authorList>
    </citation>
    <scope>NUCLEOTIDE SEQUENCE [LARGE SCALE GENOMIC DNA]</scope>
    <source>
        <strain evidence="2">CCBAU 03422</strain>
    </source>
</reference>
<sequence>MLVSCFAPQGSRRYLEVIAAGTGTLEDIAAIAASQDATAFNVEMSMQELSGYRDALREARGKTAADRLDAIIYGKFGKDRLRRLLGQLVHSCNGLDQLPESAPAEAAAILKAIEALNVQIAGLHDEILGFTN</sequence>
<protein>
    <submittedName>
        <fullName evidence="1">Uncharacterized protein</fullName>
    </submittedName>
</protein>
<accession>A0A2P7AQA5</accession>
<evidence type="ECO:0000313" key="2">
    <source>
        <dbReference type="Proteomes" id="UP000241764"/>
    </source>
</evidence>
<comment type="caution">
    <text evidence="1">The sequence shown here is derived from an EMBL/GenBank/DDBJ whole genome shotgun (WGS) entry which is preliminary data.</text>
</comment>
<organism evidence="1 2">
    <name type="scientific">Phyllobacterium sophorae</name>
    <dbReference type="NCBI Taxonomy" id="1520277"/>
    <lineage>
        <taxon>Bacteria</taxon>
        <taxon>Pseudomonadati</taxon>
        <taxon>Pseudomonadota</taxon>
        <taxon>Alphaproteobacteria</taxon>
        <taxon>Hyphomicrobiales</taxon>
        <taxon>Phyllobacteriaceae</taxon>
        <taxon>Phyllobacterium</taxon>
    </lineage>
</organism>
<name>A0A2P7AQA5_9HYPH</name>
<proteinExistence type="predicted"/>
<dbReference type="EMBL" id="PGGM01000023">
    <property type="protein sequence ID" value="PSH56392.1"/>
    <property type="molecule type" value="Genomic_DNA"/>
</dbReference>
<dbReference type="AlphaFoldDB" id="A0A2P7AQA5"/>
<gene>
    <name evidence="1" type="ORF">CU103_29900</name>
</gene>
<evidence type="ECO:0000313" key="1">
    <source>
        <dbReference type="EMBL" id="PSH56392.1"/>
    </source>
</evidence>